<dbReference type="Proteomes" id="UP001595636">
    <property type="component" value="Unassembled WGS sequence"/>
</dbReference>
<comment type="caution">
    <text evidence="5">The sequence shown here is derived from an EMBL/GenBank/DDBJ whole genome shotgun (WGS) entry which is preliminary data.</text>
</comment>
<feature type="domain" description="3-hydroxyisobutyrate dehydrogenase-like NAD-binding" evidence="4">
    <location>
        <begin position="165"/>
        <end position="286"/>
    </location>
</feature>
<dbReference type="InterPro" id="IPR008927">
    <property type="entry name" value="6-PGluconate_DH-like_C_sf"/>
</dbReference>
<dbReference type="InterPro" id="IPR029154">
    <property type="entry name" value="HIBADH-like_NADP-bd"/>
</dbReference>
<gene>
    <name evidence="5" type="ORF">ACFOKJ_13615</name>
</gene>
<dbReference type="Pfam" id="PF03446">
    <property type="entry name" value="NAD_binding_2"/>
    <property type="match status" value="1"/>
</dbReference>
<sequence length="292" mass="30192">MRVGFIGLGLMGGAMCRRLLAHGVALTVWNRTPGKTEALQQLGAQRAASVAALVQASDVLMLCVSDTAAVRELVFAGDGIAMHGRPGQLLLDFSSIAPAATREMAAALQQQCGMRWVDAPVSGGVRGAESGQLVIMAGGEVADVDTLRPLLAPLSQRVTHMGPVGAGQVTKVCNQLIVASNAMLIAETVRLAEQAGVDAALLAPALAGGFADSLPLQILAPRMAARQFEPLQWKVGTLLKDLGNALTLGQETGSPLPLAGLAQQLMQQHAALDGNAQRDLASVIEHYSGSGQ</sequence>
<evidence type="ECO:0000313" key="5">
    <source>
        <dbReference type="EMBL" id="MFC3627151.1"/>
    </source>
</evidence>
<keyword evidence="2" id="KW-0520">NAD</keyword>
<dbReference type="PIRSF" id="PIRSF000103">
    <property type="entry name" value="HIBADH"/>
    <property type="match status" value="1"/>
</dbReference>
<dbReference type="Pfam" id="PF14833">
    <property type="entry name" value="NAD_binding_11"/>
    <property type="match status" value="1"/>
</dbReference>
<dbReference type="EC" id="1.1.-.-" evidence="5"/>
<evidence type="ECO:0000259" key="4">
    <source>
        <dbReference type="Pfam" id="PF14833"/>
    </source>
</evidence>
<dbReference type="Gene3D" id="1.10.1040.10">
    <property type="entry name" value="N-(1-d-carboxylethyl)-l-norvaline Dehydrogenase, domain 2"/>
    <property type="match status" value="1"/>
</dbReference>
<dbReference type="GO" id="GO:0016491">
    <property type="term" value="F:oxidoreductase activity"/>
    <property type="evidence" value="ECO:0007669"/>
    <property type="project" value="UniProtKB-KW"/>
</dbReference>
<dbReference type="Gene3D" id="3.40.50.720">
    <property type="entry name" value="NAD(P)-binding Rossmann-like Domain"/>
    <property type="match status" value="1"/>
</dbReference>
<name>A0ABV7TWK4_9NEIS</name>
<evidence type="ECO:0000256" key="1">
    <source>
        <dbReference type="ARBA" id="ARBA00023002"/>
    </source>
</evidence>
<dbReference type="InterPro" id="IPR006115">
    <property type="entry name" value="6PGDH_NADP-bd"/>
</dbReference>
<dbReference type="SUPFAM" id="SSF51735">
    <property type="entry name" value="NAD(P)-binding Rossmann-fold domains"/>
    <property type="match status" value="1"/>
</dbReference>
<feature type="domain" description="6-phosphogluconate dehydrogenase NADP-binding" evidence="3">
    <location>
        <begin position="2"/>
        <end position="162"/>
    </location>
</feature>
<organism evidence="5 6">
    <name type="scientific">Vogesella amnigena</name>
    <dbReference type="NCBI Taxonomy" id="1507449"/>
    <lineage>
        <taxon>Bacteria</taxon>
        <taxon>Pseudomonadati</taxon>
        <taxon>Pseudomonadota</taxon>
        <taxon>Betaproteobacteria</taxon>
        <taxon>Neisseriales</taxon>
        <taxon>Chromobacteriaceae</taxon>
        <taxon>Vogesella</taxon>
    </lineage>
</organism>
<dbReference type="InterPro" id="IPR036291">
    <property type="entry name" value="NAD(P)-bd_dom_sf"/>
</dbReference>
<dbReference type="InterPro" id="IPR013328">
    <property type="entry name" value="6PGD_dom2"/>
</dbReference>
<evidence type="ECO:0000313" key="6">
    <source>
        <dbReference type="Proteomes" id="UP001595636"/>
    </source>
</evidence>
<evidence type="ECO:0000256" key="2">
    <source>
        <dbReference type="ARBA" id="ARBA00023027"/>
    </source>
</evidence>
<keyword evidence="1 5" id="KW-0560">Oxidoreductase</keyword>
<protein>
    <submittedName>
        <fullName evidence="5">NAD(P)-dependent oxidoreductase</fullName>
        <ecNumber evidence="5">1.1.-.-</ecNumber>
    </submittedName>
</protein>
<dbReference type="PANTHER" id="PTHR43060">
    <property type="entry name" value="3-HYDROXYISOBUTYRATE DEHYDROGENASE-LIKE 1, MITOCHONDRIAL-RELATED"/>
    <property type="match status" value="1"/>
</dbReference>
<dbReference type="RefSeq" id="WP_390280506.1">
    <property type="nucleotide sequence ID" value="NZ_JBHRYH010000042.1"/>
</dbReference>
<dbReference type="SUPFAM" id="SSF48179">
    <property type="entry name" value="6-phosphogluconate dehydrogenase C-terminal domain-like"/>
    <property type="match status" value="1"/>
</dbReference>
<dbReference type="EMBL" id="JBHRYH010000042">
    <property type="protein sequence ID" value="MFC3627151.1"/>
    <property type="molecule type" value="Genomic_DNA"/>
</dbReference>
<keyword evidence="6" id="KW-1185">Reference proteome</keyword>
<proteinExistence type="predicted"/>
<evidence type="ECO:0000259" key="3">
    <source>
        <dbReference type="Pfam" id="PF03446"/>
    </source>
</evidence>
<accession>A0ABV7TWK4</accession>
<dbReference type="PANTHER" id="PTHR43060:SF15">
    <property type="entry name" value="3-HYDROXYISOBUTYRATE DEHYDROGENASE-LIKE 1, MITOCHONDRIAL-RELATED"/>
    <property type="match status" value="1"/>
</dbReference>
<dbReference type="InterPro" id="IPR015815">
    <property type="entry name" value="HIBADH-related"/>
</dbReference>
<reference evidence="6" key="1">
    <citation type="journal article" date="2019" name="Int. J. Syst. Evol. Microbiol.">
        <title>The Global Catalogue of Microorganisms (GCM) 10K type strain sequencing project: providing services to taxonomists for standard genome sequencing and annotation.</title>
        <authorList>
            <consortium name="The Broad Institute Genomics Platform"/>
            <consortium name="The Broad Institute Genome Sequencing Center for Infectious Disease"/>
            <person name="Wu L."/>
            <person name="Ma J."/>
        </authorList>
    </citation>
    <scope>NUCLEOTIDE SEQUENCE [LARGE SCALE GENOMIC DNA]</scope>
    <source>
        <strain evidence="6">KCTC 42195</strain>
    </source>
</reference>